<dbReference type="OrthoDB" id="9785520at2"/>
<proteinExistence type="inferred from homology"/>
<comment type="similarity">
    <text evidence="1">Belongs to the short-chain dehydrogenases/reductases (SDR) family.</text>
</comment>
<sequence length="257" mass="28468">MFLSEQFILITGASGRIGSSVALDVAKYGGIPIIADVDLLGLEKLKEQILKKYKVESFIVEGNITTQEGIENILKKSISFKGLIHGAVQCAYPRSKGWGTKFEYIKEDYLKEDLSNQLGSAILFSQQILEIFKKQGFGNLINISSIQGINAPKFEHYSGTEMISPIEYSAIKAGVISLTKWLAKYYFNNNIRINCISPGGILDKQPTSFLNKYRESCSNIGMLNSNEHISPVVIFLLSELSIAITGQNIIIDDGWSL</sequence>
<dbReference type="Pfam" id="PF13561">
    <property type="entry name" value="adh_short_C2"/>
    <property type="match status" value="1"/>
</dbReference>
<dbReference type="InterPro" id="IPR036291">
    <property type="entry name" value="NAD(P)-bd_dom_sf"/>
</dbReference>
<evidence type="ECO:0000256" key="1">
    <source>
        <dbReference type="ARBA" id="ARBA00006484"/>
    </source>
</evidence>
<dbReference type="HOGENOM" id="CLU_010194_1_3_3"/>
<dbReference type="PANTHER" id="PTHR42760">
    <property type="entry name" value="SHORT-CHAIN DEHYDROGENASES/REDUCTASES FAMILY MEMBER"/>
    <property type="match status" value="1"/>
</dbReference>
<dbReference type="RefSeq" id="WP_012008108.1">
    <property type="nucleotide sequence ID" value="NC_009840.1"/>
</dbReference>
<dbReference type="GO" id="GO:0016616">
    <property type="term" value="F:oxidoreductase activity, acting on the CH-OH group of donors, NAD or NADP as acceptor"/>
    <property type="evidence" value="ECO:0007669"/>
    <property type="project" value="TreeGrafter"/>
</dbReference>
<dbReference type="NCBIfam" id="NF006619">
    <property type="entry name" value="PRK09186.1"/>
    <property type="match status" value="1"/>
</dbReference>
<protein>
    <submittedName>
        <fullName evidence="3">Dehydrogenase with different specificities</fullName>
    </submittedName>
</protein>
<organism evidence="3 4">
    <name type="scientific">Prochlorococcus marinus (strain MIT 9215)</name>
    <dbReference type="NCBI Taxonomy" id="93060"/>
    <lineage>
        <taxon>Bacteria</taxon>
        <taxon>Bacillati</taxon>
        <taxon>Cyanobacteriota</taxon>
        <taxon>Cyanophyceae</taxon>
        <taxon>Synechococcales</taxon>
        <taxon>Prochlorococcaceae</taxon>
        <taxon>Prochlorococcus</taxon>
    </lineage>
</organism>
<dbReference type="eggNOG" id="COG1028">
    <property type="taxonomic scope" value="Bacteria"/>
</dbReference>
<reference evidence="3 4" key="1">
    <citation type="journal article" date="2007" name="PLoS Genet.">
        <title>Patterns and implications of gene gain and loss in the evolution of Prochlorococcus.</title>
        <authorList>
            <person name="Kettler G.C."/>
            <person name="Martiny A.C."/>
            <person name="Huang K."/>
            <person name="Zucker J."/>
            <person name="Coleman M.L."/>
            <person name="Rodrigue S."/>
            <person name="Chen F."/>
            <person name="Lapidus A."/>
            <person name="Ferriera S."/>
            <person name="Johnson J."/>
            <person name="Steglich C."/>
            <person name="Church G.M."/>
            <person name="Richardson P."/>
            <person name="Chisholm S.W."/>
        </authorList>
    </citation>
    <scope>NUCLEOTIDE SEQUENCE [LARGE SCALE GENOMIC DNA]</scope>
    <source>
        <strain evidence="3 4">MIT 9215</strain>
    </source>
</reference>
<dbReference type="EMBL" id="CP000825">
    <property type="protein sequence ID" value="ABV51060.1"/>
    <property type="molecule type" value="Genomic_DNA"/>
</dbReference>
<dbReference type="Gene3D" id="3.40.50.720">
    <property type="entry name" value="NAD(P)-binding Rossmann-like Domain"/>
    <property type="match status" value="1"/>
</dbReference>
<dbReference type="STRING" id="93060.P9215_14471"/>
<dbReference type="AlphaFoldDB" id="A8G629"/>
<keyword evidence="2" id="KW-0560">Oxidoreductase</keyword>
<dbReference type="InterPro" id="IPR002347">
    <property type="entry name" value="SDR_fam"/>
</dbReference>
<dbReference type="SUPFAM" id="SSF51735">
    <property type="entry name" value="NAD(P)-binding Rossmann-fold domains"/>
    <property type="match status" value="1"/>
</dbReference>
<evidence type="ECO:0000313" key="3">
    <source>
        <dbReference type="EMBL" id="ABV51060.1"/>
    </source>
</evidence>
<gene>
    <name evidence="3" type="ordered locus">P9215_14471</name>
</gene>
<dbReference type="PANTHER" id="PTHR42760:SF133">
    <property type="entry name" value="3-OXOACYL-[ACYL-CARRIER-PROTEIN] REDUCTASE"/>
    <property type="match status" value="1"/>
</dbReference>
<evidence type="ECO:0000313" key="4">
    <source>
        <dbReference type="Proteomes" id="UP000002014"/>
    </source>
</evidence>
<accession>A8G629</accession>
<name>A8G629_PROM2</name>
<evidence type="ECO:0000256" key="2">
    <source>
        <dbReference type="ARBA" id="ARBA00023002"/>
    </source>
</evidence>
<dbReference type="Proteomes" id="UP000002014">
    <property type="component" value="Chromosome"/>
</dbReference>
<dbReference type="KEGG" id="pmh:P9215_14471"/>
<dbReference type="PRINTS" id="PR00081">
    <property type="entry name" value="GDHRDH"/>
</dbReference>